<comment type="similarity">
    <text evidence="1 9">Belongs to the fructosamine kinase family.</text>
</comment>
<dbReference type="PANTHER" id="PTHR12149:SF8">
    <property type="entry name" value="PROTEIN-RIBULOSAMINE 3-KINASE"/>
    <property type="match status" value="1"/>
</dbReference>
<dbReference type="GeneTree" id="ENSGT00390000005730"/>
<evidence type="ECO:0000313" key="10">
    <source>
        <dbReference type="Ensembl" id="ENSEEEP00000055092.1"/>
    </source>
</evidence>
<keyword evidence="5 9" id="KW-0418">Kinase</keyword>
<name>A0AAY5EF97_ELEEL</name>
<dbReference type="PANTHER" id="PTHR12149">
    <property type="entry name" value="FRUCTOSAMINE 3 KINASE-RELATED PROTEIN"/>
    <property type="match status" value="1"/>
</dbReference>
<dbReference type="AlphaFoldDB" id="A0AAY5EF97"/>
<evidence type="ECO:0000256" key="7">
    <source>
        <dbReference type="ARBA" id="ARBA00048655"/>
    </source>
</evidence>
<gene>
    <name evidence="10" type="primary">FN3KRP</name>
</gene>
<keyword evidence="4" id="KW-0547">Nucleotide-binding</keyword>
<comment type="catalytic activity">
    <reaction evidence="7">
        <text>N(6)-D-ribulosyl-L-lysyl-[protein] + ATP = N(6)-(3-O-phospho-D-ribulosyl)-L-lysyl-[protein] + ADP + H(+)</text>
        <dbReference type="Rhea" id="RHEA:48432"/>
        <dbReference type="Rhea" id="RHEA-COMP:12103"/>
        <dbReference type="Rhea" id="RHEA-COMP:12104"/>
        <dbReference type="ChEBI" id="CHEBI:15378"/>
        <dbReference type="ChEBI" id="CHEBI:30616"/>
        <dbReference type="ChEBI" id="CHEBI:90418"/>
        <dbReference type="ChEBI" id="CHEBI:90420"/>
        <dbReference type="ChEBI" id="CHEBI:456216"/>
        <dbReference type="EC" id="2.7.1.172"/>
    </reaction>
    <physiologicalReaction direction="left-to-right" evidence="7">
        <dbReference type="Rhea" id="RHEA:48433"/>
    </physiologicalReaction>
</comment>
<dbReference type="InterPro" id="IPR011009">
    <property type="entry name" value="Kinase-like_dom_sf"/>
</dbReference>
<dbReference type="FunFam" id="3.30.200.20:FF:000264">
    <property type="entry name" value="Protein-ribulosamine 3-kinase, chloroplastic"/>
    <property type="match status" value="1"/>
</dbReference>
<keyword evidence="11" id="KW-1185">Reference proteome</keyword>
<keyword evidence="3 9" id="KW-0808">Transferase</keyword>
<evidence type="ECO:0000256" key="8">
    <source>
        <dbReference type="ARBA" id="ARBA00050767"/>
    </source>
</evidence>
<evidence type="ECO:0000256" key="5">
    <source>
        <dbReference type="ARBA" id="ARBA00022777"/>
    </source>
</evidence>
<dbReference type="Ensembl" id="ENSEEET00000059963.1">
    <property type="protein sequence ID" value="ENSEEEP00000055092.1"/>
    <property type="gene ID" value="ENSEEEG00000007447.2"/>
</dbReference>
<dbReference type="Gene3D" id="3.90.1200.10">
    <property type="match status" value="1"/>
</dbReference>
<dbReference type="Pfam" id="PF03881">
    <property type="entry name" value="Fructosamin_kin"/>
    <property type="match status" value="2"/>
</dbReference>
<dbReference type="PIRSF" id="PIRSF006221">
    <property type="entry name" value="Ketosamine-3-kinase"/>
    <property type="match status" value="1"/>
</dbReference>
<organism evidence="10 11">
    <name type="scientific">Electrophorus electricus</name>
    <name type="common">Electric eel</name>
    <name type="synonym">Gymnotus electricus</name>
    <dbReference type="NCBI Taxonomy" id="8005"/>
    <lineage>
        <taxon>Eukaryota</taxon>
        <taxon>Metazoa</taxon>
        <taxon>Chordata</taxon>
        <taxon>Craniata</taxon>
        <taxon>Vertebrata</taxon>
        <taxon>Euteleostomi</taxon>
        <taxon>Actinopterygii</taxon>
        <taxon>Neopterygii</taxon>
        <taxon>Teleostei</taxon>
        <taxon>Ostariophysi</taxon>
        <taxon>Gymnotiformes</taxon>
        <taxon>Gymnotoidei</taxon>
        <taxon>Gymnotidae</taxon>
        <taxon>Electrophorus</taxon>
    </lineage>
</organism>
<dbReference type="EC" id="2.7.1.172" evidence="2"/>
<dbReference type="GO" id="GO:0005829">
    <property type="term" value="C:cytosol"/>
    <property type="evidence" value="ECO:0007669"/>
    <property type="project" value="UniProtKB-ARBA"/>
</dbReference>
<evidence type="ECO:0000256" key="9">
    <source>
        <dbReference type="PIRNR" id="PIRNR006221"/>
    </source>
</evidence>
<dbReference type="FunFam" id="3.90.1200.10:FF:000003">
    <property type="entry name" value="fructosamine-3-kinase isoform X1"/>
    <property type="match status" value="1"/>
</dbReference>
<comment type="catalytic activity">
    <reaction evidence="8">
        <text>N(6)-(D-psicosyl)-L-lysyl-[protein] + ATP = N(6)-(3-O-phospho-D-psicosyl)-L-lysyl-[protein] + ADP + H(+)</text>
        <dbReference type="Rhea" id="RHEA:61392"/>
        <dbReference type="Rhea" id="RHEA-COMP:15796"/>
        <dbReference type="Rhea" id="RHEA-COMP:15797"/>
        <dbReference type="ChEBI" id="CHEBI:15378"/>
        <dbReference type="ChEBI" id="CHEBI:30616"/>
        <dbReference type="ChEBI" id="CHEBI:144621"/>
        <dbReference type="ChEBI" id="CHEBI:144622"/>
        <dbReference type="ChEBI" id="CHEBI:456216"/>
    </reaction>
    <physiologicalReaction direction="left-to-right" evidence="8">
        <dbReference type="Rhea" id="RHEA:61393"/>
    </physiologicalReaction>
</comment>
<evidence type="ECO:0000256" key="2">
    <source>
        <dbReference type="ARBA" id="ARBA00011961"/>
    </source>
</evidence>
<sequence>MEALLKRELGTAKLKATGHSGGGCISEGLSYDTDFGRVFAKINYKNQARQMFDGEKASLEAILSTNAIKAPRPMKVVDLNQGGAVFVMEHVDMRLLSRREKPGSAGWHWEAPVQRNVERVFFTPAGKGSGQSEVPVVDRFGFHVVTCCGYIPQVNDWQTDWVSFYTQQRLQHQLGLVEQAYGDREARELWASLQLKVPQLFSAVEVEPALLHGDLWSGNAADYLDGPIIFDSGSFYGHSECDLALGSMLGGFSRRFYNAYHQKIPKAPGFGKRLKLYQLFHKLNQWNHFGNSYRESSLCMMKDLLK</sequence>
<evidence type="ECO:0000256" key="1">
    <source>
        <dbReference type="ARBA" id="ARBA00009460"/>
    </source>
</evidence>
<reference evidence="10" key="2">
    <citation type="submission" date="2025-08" db="UniProtKB">
        <authorList>
            <consortium name="Ensembl"/>
        </authorList>
    </citation>
    <scope>IDENTIFICATION</scope>
</reference>
<dbReference type="SUPFAM" id="SSF56112">
    <property type="entry name" value="Protein kinase-like (PK-like)"/>
    <property type="match status" value="1"/>
</dbReference>
<accession>A0AAY5EF97</accession>
<keyword evidence="6" id="KW-0067">ATP-binding</keyword>
<dbReference type="InterPro" id="IPR016477">
    <property type="entry name" value="Fructo-/Ketosamine-3-kinase"/>
</dbReference>
<dbReference type="GO" id="GO:0102193">
    <property type="term" value="F:protein-ribulosamine 3-kinase activity"/>
    <property type="evidence" value="ECO:0007669"/>
    <property type="project" value="UniProtKB-EC"/>
</dbReference>
<evidence type="ECO:0000313" key="11">
    <source>
        <dbReference type="Proteomes" id="UP000314983"/>
    </source>
</evidence>
<reference evidence="10 11" key="1">
    <citation type="submission" date="2020-05" db="EMBL/GenBank/DDBJ databases">
        <title>Electrophorus electricus (electric eel) genome, fEleEle1, primary haplotype.</title>
        <authorList>
            <person name="Myers G."/>
            <person name="Meyer A."/>
            <person name="Fedrigo O."/>
            <person name="Formenti G."/>
            <person name="Rhie A."/>
            <person name="Tracey A."/>
            <person name="Sims Y."/>
            <person name="Jarvis E.D."/>
        </authorList>
    </citation>
    <scope>NUCLEOTIDE SEQUENCE [LARGE SCALE GENOMIC DNA]</scope>
</reference>
<dbReference type="Gene3D" id="3.30.200.20">
    <property type="entry name" value="Phosphorylase Kinase, domain 1"/>
    <property type="match status" value="1"/>
</dbReference>
<evidence type="ECO:0000256" key="4">
    <source>
        <dbReference type="ARBA" id="ARBA00022741"/>
    </source>
</evidence>
<proteinExistence type="inferred from homology"/>
<dbReference type="Proteomes" id="UP000314983">
    <property type="component" value="Chromosome 4"/>
</dbReference>
<protein>
    <recommendedName>
        <fullName evidence="2">protein-ribulosamine 3-kinase</fullName>
        <ecNumber evidence="2">2.7.1.172</ecNumber>
    </recommendedName>
</protein>
<evidence type="ECO:0000256" key="6">
    <source>
        <dbReference type="ARBA" id="ARBA00022840"/>
    </source>
</evidence>
<reference evidence="10" key="3">
    <citation type="submission" date="2025-09" db="UniProtKB">
        <authorList>
            <consortium name="Ensembl"/>
        </authorList>
    </citation>
    <scope>IDENTIFICATION</scope>
</reference>
<evidence type="ECO:0000256" key="3">
    <source>
        <dbReference type="ARBA" id="ARBA00022679"/>
    </source>
</evidence>
<dbReference type="GO" id="GO:0016301">
    <property type="term" value="F:kinase activity"/>
    <property type="evidence" value="ECO:0007669"/>
    <property type="project" value="UniProtKB-UniRule"/>
</dbReference>
<dbReference type="GO" id="GO:0005524">
    <property type="term" value="F:ATP binding"/>
    <property type="evidence" value="ECO:0007669"/>
    <property type="project" value="UniProtKB-KW"/>
</dbReference>